<feature type="transmembrane region" description="Helical" evidence="1">
    <location>
        <begin position="120"/>
        <end position="149"/>
    </location>
</feature>
<gene>
    <name evidence="2" type="ORF">B0J15DRAFT_111162</name>
</gene>
<evidence type="ECO:0000256" key="1">
    <source>
        <dbReference type="SAM" id="Phobius"/>
    </source>
</evidence>
<feature type="transmembrane region" description="Helical" evidence="1">
    <location>
        <begin position="91"/>
        <end position="108"/>
    </location>
</feature>
<reference evidence="2" key="1">
    <citation type="journal article" date="2021" name="Nat. Commun.">
        <title>Genetic determinants of endophytism in the Arabidopsis root mycobiome.</title>
        <authorList>
            <person name="Mesny F."/>
            <person name="Miyauchi S."/>
            <person name="Thiergart T."/>
            <person name="Pickel B."/>
            <person name="Atanasova L."/>
            <person name="Karlsson M."/>
            <person name="Huettel B."/>
            <person name="Barry K.W."/>
            <person name="Haridas S."/>
            <person name="Chen C."/>
            <person name="Bauer D."/>
            <person name="Andreopoulos W."/>
            <person name="Pangilinan J."/>
            <person name="LaButti K."/>
            <person name="Riley R."/>
            <person name="Lipzen A."/>
            <person name="Clum A."/>
            <person name="Drula E."/>
            <person name="Henrissat B."/>
            <person name="Kohler A."/>
            <person name="Grigoriev I.V."/>
            <person name="Martin F.M."/>
            <person name="Hacquard S."/>
        </authorList>
    </citation>
    <scope>NUCLEOTIDE SEQUENCE</scope>
    <source>
        <strain evidence="2">FSSC 5 MPI-SDFR-AT-0091</strain>
    </source>
</reference>
<sequence>MGMSQIGHRRDKTRVGERSTIWNWATESQAKTDRDRERHAVSRRKASASREDVFIGSFTRHGDLERYYKMGTGWEKKKVAFRHLHIDLGDLWFLLFRFLLFCSALSFRNPLACRGSPFGLYLSFLLFSSLYFFFDEFFITIGLAVWPWIPRGRAISKRDSLRFHVGRYSPVLFLYWCTRLLDEEEERGKKRSDASAPR</sequence>
<evidence type="ECO:0008006" key="4">
    <source>
        <dbReference type="Google" id="ProtNLM"/>
    </source>
</evidence>
<keyword evidence="3" id="KW-1185">Reference proteome</keyword>
<dbReference type="Proteomes" id="UP000736672">
    <property type="component" value="Unassembled WGS sequence"/>
</dbReference>
<dbReference type="EMBL" id="JAGTJS010000002">
    <property type="protein sequence ID" value="KAH7273844.1"/>
    <property type="molecule type" value="Genomic_DNA"/>
</dbReference>
<protein>
    <recommendedName>
        <fullName evidence="4">Transmembrane protein</fullName>
    </recommendedName>
</protein>
<organism evidence="2 3">
    <name type="scientific">Fusarium solani</name>
    <name type="common">Filamentous fungus</name>
    <dbReference type="NCBI Taxonomy" id="169388"/>
    <lineage>
        <taxon>Eukaryota</taxon>
        <taxon>Fungi</taxon>
        <taxon>Dikarya</taxon>
        <taxon>Ascomycota</taxon>
        <taxon>Pezizomycotina</taxon>
        <taxon>Sordariomycetes</taxon>
        <taxon>Hypocreomycetidae</taxon>
        <taxon>Hypocreales</taxon>
        <taxon>Nectriaceae</taxon>
        <taxon>Fusarium</taxon>
        <taxon>Fusarium solani species complex</taxon>
    </lineage>
</organism>
<accession>A0A9P9L4K8</accession>
<dbReference type="AlphaFoldDB" id="A0A9P9L4K8"/>
<evidence type="ECO:0000313" key="2">
    <source>
        <dbReference type="EMBL" id="KAH7273844.1"/>
    </source>
</evidence>
<comment type="caution">
    <text evidence="2">The sequence shown here is derived from an EMBL/GenBank/DDBJ whole genome shotgun (WGS) entry which is preliminary data.</text>
</comment>
<evidence type="ECO:0000313" key="3">
    <source>
        <dbReference type="Proteomes" id="UP000736672"/>
    </source>
</evidence>
<name>A0A9P9L4K8_FUSSL</name>
<keyword evidence="1" id="KW-0472">Membrane</keyword>
<keyword evidence="1" id="KW-0812">Transmembrane</keyword>
<keyword evidence="1" id="KW-1133">Transmembrane helix</keyword>
<proteinExistence type="predicted"/>